<evidence type="ECO:0000313" key="4">
    <source>
        <dbReference type="Proteomes" id="UP000663844"/>
    </source>
</evidence>
<evidence type="ECO:0000259" key="2">
    <source>
        <dbReference type="Pfam" id="PF03496"/>
    </source>
</evidence>
<dbReference type="SUPFAM" id="SSF56399">
    <property type="entry name" value="ADP-ribosylation"/>
    <property type="match status" value="1"/>
</dbReference>
<dbReference type="Proteomes" id="UP000663844">
    <property type="component" value="Unassembled WGS sequence"/>
</dbReference>
<organism evidence="3 4">
    <name type="scientific">Adineta steineri</name>
    <dbReference type="NCBI Taxonomy" id="433720"/>
    <lineage>
        <taxon>Eukaryota</taxon>
        <taxon>Metazoa</taxon>
        <taxon>Spiralia</taxon>
        <taxon>Gnathifera</taxon>
        <taxon>Rotifera</taxon>
        <taxon>Eurotatoria</taxon>
        <taxon>Bdelloidea</taxon>
        <taxon>Adinetida</taxon>
        <taxon>Adinetidae</taxon>
        <taxon>Adineta</taxon>
    </lineage>
</organism>
<dbReference type="SUPFAM" id="SSF48452">
    <property type="entry name" value="TPR-like"/>
    <property type="match status" value="1"/>
</dbReference>
<reference evidence="3" key="1">
    <citation type="submission" date="2021-02" db="EMBL/GenBank/DDBJ databases">
        <authorList>
            <person name="Nowell W R."/>
        </authorList>
    </citation>
    <scope>NUCLEOTIDE SEQUENCE</scope>
</reference>
<feature type="domain" description="ADP ribosyltransferase" evidence="2">
    <location>
        <begin position="59"/>
        <end position="192"/>
    </location>
</feature>
<dbReference type="Gene3D" id="1.25.40.10">
    <property type="entry name" value="Tetratricopeptide repeat domain"/>
    <property type="match status" value="1"/>
</dbReference>
<dbReference type="Pfam" id="PF03496">
    <property type="entry name" value="ADPrib_exo_Tox"/>
    <property type="match status" value="1"/>
</dbReference>
<comment type="caution">
    <text evidence="3">The sequence shown here is derived from an EMBL/GenBank/DDBJ whole genome shotgun (WGS) entry which is preliminary data.</text>
</comment>
<feature type="non-terminal residue" evidence="3">
    <location>
        <position position="1"/>
    </location>
</feature>
<dbReference type="Pfam" id="PF13424">
    <property type="entry name" value="TPR_12"/>
    <property type="match status" value="1"/>
</dbReference>
<accession>A0A820HHB6</accession>
<dbReference type="InterPro" id="IPR011990">
    <property type="entry name" value="TPR-like_helical_dom_sf"/>
</dbReference>
<dbReference type="InterPro" id="IPR003540">
    <property type="entry name" value="ADP-ribosyltransferase"/>
</dbReference>
<name>A0A820HHB6_9BILA</name>
<evidence type="ECO:0000313" key="3">
    <source>
        <dbReference type="EMBL" id="CAF4296079.1"/>
    </source>
</evidence>
<dbReference type="PROSITE" id="PS51996">
    <property type="entry name" value="TR_MART"/>
    <property type="match status" value="1"/>
</dbReference>
<gene>
    <name evidence="3" type="ORF">OXD698_LOCUS45834</name>
</gene>
<protein>
    <recommendedName>
        <fullName evidence="2">ADP ribosyltransferase domain-containing protein</fullName>
    </recommendedName>
</protein>
<dbReference type="AlphaFoldDB" id="A0A820HHB6"/>
<dbReference type="EMBL" id="CAJOAZ010015696">
    <property type="protein sequence ID" value="CAF4296079.1"/>
    <property type="molecule type" value="Genomic_DNA"/>
</dbReference>
<dbReference type="GO" id="GO:0005576">
    <property type="term" value="C:extracellular region"/>
    <property type="evidence" value="ECO:0007669"/>
    <property type="project" value="InterPro"/>
</dbReference>
<dbReference type="Gene3D" id="3.90.176.10">
    <property type="entry name" value="Toxin ADP-ribosyltransferase, Chain A, domain 1"/>
    <property type="match status" value="1"/>
</dbReference>
<sequence length="334" mass="38076">MSYKKNRLRTTVEQEELTPVKKGDDQPNFNNAIWWYSCDKAHIYYQINSILRLGNFELLMAYRYYLSDLCRMIEFMYQERKREQGDVAQTFYRAGHISTMQLEKMRKQQKGQFISLIGFISTTTDINIAKGYARKQHISKDNERALFQINIKPQEPCTAFAYIDGIAFHPEEKEVLLSMGSTFIVDTIIDPKNGENFYTVQLTASDIDKTLIDDIRIKVEDCSASGRAALLAQYLMELGEYRAARKYLNSLLSETNDGGVLINDPNLATIYSCLGMIYARQGLHGDALKVLKQALNTQARLEYSNNNALASIHNNIGLAYVGLGYMNEAEETLA</sequence>
<feature type="region of interest" description="Disordered" evidence="1">
    <location>
        <begin position="1"/>
        <end position="20"/>
    </location>
</feature>
<evidence type="ECO:0000256" key="1">
    <source>
        <dbReference type="SAM" id="MobiDB-lite"/>
    </source>
</evidence>
<proteinExistence type="predicted"/>